<name>A0A417Y968_9ACTN</name>
<sequence length="215" mass="23667">MVAFDSAFSGEPEVSADSARQLTASQLHLCRVFSKMAARAPKTATFVSFFDARGEVLESLQPQLRHLVDVSPQEPNMRRFWQQGEITAAITRMEDQGLVVTLQPHQMLALANATHEVTHNLGRSLRRELLRSSSNLRDGSPRHVGGPVRVRRGSRLEATLADLVNLPAPRSPVAQFSNPLQRAALRQTLDMTPTAPRPPSPFPAARSLGTSRYGQ</sequence>
<dbReference type="EMBL" id="QXGH01000008">
    <property type="protein sequence ID" value="RHW29016.1"/>
    <property type="molecule type" value="Genomic_DNA"/>
</dbReference>
<comment type="caution">
    <text evidence="2">The sequence shown here is derived from an EMBL/GenBank/DDBJ whole genome shotgun (WGS) entry which is preliminary data.</text>
</comment>
<evidence type="ECO:0000313" key="2">
    <source>
        <dbReference type="EMBL" id="RHW29016.1"/>
    </source>
</evidence>
<dbReference type="AlphaFoldDB" id="A0A417Y968"/>
<protein>
    <submittedName>
        <fullName evidence="2">Uncharacterized protein</fullName>
    </submittedName>
</protein>
<keyword evidence="3" id="KW-1185">Reference proteome</keyword>
<feature type="region of interest" description="Disordered" evidence="1">
    <location>
        <begin position="190"/>
        <end position="215"/>
    </location>
</feature>
<gene>
    <name evidence="2" type="ORF">D0Z08_00890</name>
</gene>
<evidence type="ECO:0000313" key="3">
    <source>
        <dbReference type="Proteomes" id="UP000283644"/>
    </source>
</evidence>
<accession>A0A417Y968</accession>
<dbReference type="RefSeq" id="WP_118921749.1">
    <property type="nucleotide sequence ID" value="NZ_QXGH01000008.1"/>
</dbReference>
<dbReference type="Proteomes" id="UP000283644">
    <property type="component" value="Unassembled WGS sequence"/>
</dbReference>
<proteinExistence type="predicted"/>
<reference evidence="2 3" key="1">
    <citation type="submission" date="2018-09" db="EMBL/GenBank/DDBJ databases">
        <title>Genome sequencing of Nocardioides immobilis CCTCC AB 2017083 for comparison to Nocardioides silvaticus.</title>
        <authorList>
            <person name="Li C."/>
            <person name="Wang G."/>
        </authorList>
    </citation>
    <scope>NUCLEOTIDE SEQUENCE [LARGE SCALE GENOMIC DNA]</scope>
    <source>
        <strain evidence="2 3">CCTCC AB 2017083</strain>
    </source>
</reference>
<organism evidence="2 3">
    <name type="scientific">Nocardioides immobilis</name>
    <dbReference type="NCBI Taxonomy" id="2049295"/>
    <lineage>
        <taxon>Bacteria</taxon>
        <taxon>Bacillati</taxon>
        <taxon>Actinomycetota</taxon>
        <taxon>Actinomycetes</taxon>
        <taxon>Propionibacteriales</taxon>
        <taxon>Nocardioidaceae</taxon>
        <taxon>Nocardioides</taxon>
    </lineage>
</organism>
<evidence type="ECO:0000256" key="1">
    <source>
        <dbReference type="SAM" id="MobiDB-lite"/>
    </source>
</evidence>